<dbReference type="AlphaFoldDB" id="A0A1N7PLM9"/>
<keyword evidence="3" id="KW-1185">Reference proteome</keyword>
<feature type="transmembrane region" description="Helical" evidence="1">
    <location>
        <begin position="6"/>
        <end position="21"/>
    </location>
</feature>
<proteinExistence type="predicted"/>
<gene>
    <name evidence="2" type="ORF">SAMN05421799_11468</name>
</gene>
<dbReference type="EMBL" id="FTOO01000014">
    <property type="protein sequence ID" value="SIT11400.1"/>
    <property type="molecule type" value="Genomic_DNA"/>
</dbReference>
<evidence type="ECO:0000256" key="1">
    <source>
        <dbReference type="SAM" id="Phobius"/>
    </source>
</evidence>
<sequence length="34" mass="4118">MWTWLILGGSIVAIIALNVIFREKTRSFERRFHR</sequence>
<keyword evidence="1" id="KW-0472">Membrane</keyword>
<protein>
    <submittedName>
        <fullName evidence="2">Uncharacterized protein</fullName>
    </submittedName>
</protein>
<organism evidence="2 3">
    <name type="scientific">Alicyclobacillus vulcanalis</name>
    <dbReference type="NCBI Taxonomy" id="252246"/>
    <lineage>
        <taxon>Bacteria</taxon>
        <taxon>Bacillati</taxon>
        <taxon>Bacillota</taxon>
        <taxon>Bacilli</taxon>
        <taxon>Bacillales</taxon>
        <taxon>Alicyclobacillaceae</taxon>
        <taxon>Alicyclobacillus</taxon>
    </lineage>
</organism>
<reference evidence="3" key="1">
    <citation type="submission" date="2017-01" db="EMBL/GenBank/DDBJ databases">
        <authorList>
            <person name="Varghese N."/>
            <person name="Submissions S."/>
        </authorList>
    </citation>
    <scope>NUCLEOTIDE SEQUENCE [LARGE SCALE GENOMIC DNA]</scope>
    <source>
        <strain evidence="3">DSM 16176</strain>
    </source>
</reference>
<evidence type="ECO:0000313" key="3">
    <source>
        <dbReference type="Proteomes" id="UP000186156"/>
    </source>
</evidence>
<evidence type="ECO:0000313" key="2">
    <source>
        <dbReference type="EMBL" id="SIT11400.1"/>
    </source>
</evidence>
<accession>A0A1N7PLM9</accession>
<keyword evidence="1" id="KW-1133">Transmembrane helix</keyword>
<name>A0A1N7PLM9_9BACL</name>
<keyword evidence="1" id="KW-0812">Transmembrane</keyword>
<dbReference type="Proteomes" id="UP000186156">
    <property type="component" value="Unassembled WGS sequence"/>
</dbReference>
<dbReference type="STRING" id="252246.SAMN05421799_11468"/>